<dbReference type="OrthoDB" id="85996at2157"/>
<dbReference type="Pfam" id="PF08617">
    <property type="entry name" value="CGI-121"/>
    <property type="match status" value="1"/>
</dbReference>
<keyword evidence="3" id="KW-1185">Reference proteome</keyword>
<proteinExistence type="inferred from homology"/>
<comment type="similarity">
    <text evidence="1">Belongs to the CGI121/TPRKB family.</text>
</comment>
<evidence type="ECO:0000313" key="2">
    <source>
        <dbReference type="EMBL" id="ASJ00353.1"/>
    </source>
</evidence>
<sequence length="135" mass="14869">MEEVVPGVVVTAVYVDEVEKLMPHLGSELQAVNGPCFEAVAHSAILAKRSFERGTNRAKTLGGELLLRLAGSLQIREAIKKVGLRKGVNYLVFFGSKKELKEILEKLGLKEVPMQNCDPERAKKHFEISALVEAL</sequence>
<protein>
    <recommendedName>
        <fullName evidence="4">KEOPS complex subunit Cgi121</fullName>
    </recommendedName>
</protein>
<evidence type="ECO:0000313" key="3">
    <source>
        <dbReference type="Proteomes" id="UP000250134"/>
    </source>
</evidence>
<evidence type="ECO:0000256" key="1">
    <source>
        <dbReference type="ARBA" id="ARBA00005546"/>
    </source>
</evidence>
<dbReference type="InterPro" id="IPR013926">
    <property type="entry name" value="CGI121/TPRKB"/>
</dbReference>
<name>A0A2Z2M5F5_THEGO</name>
<gene>
    <name evidence="2" type="ORF">A3K92_02080</name>
</gene>
<organism evidence="2 3">
    <name type="scientific">Thermococcus gorgonarius</name>
    <dbReference type="NCBI Taxonomy" id="71997"/>
    <lineage>
        <taxon>Archaea</taxon>
        <taxon>Methanobacteriati</taxon>
        <taxon>Methanobacteriota</taxon>
        <taxon>Thermococci</taxon>
        <taxon>Thermococcales</taxon>
        <taxon>Thermococcaceae</taxon>
        <taxon>Thermococcus</taxon>
    </lineage>
</organism>
<dbReference type="RefSeq" id="WP_088884692.1">
    <property type="nucleotide sequence ID" value="NZ_CP014855.1"/>
</dbReference>
<accession>A0A2Z2M5F5</accession>
<dbReference type="NCBIfam" id="NF011465">
    <property type="entry name" value="PRK14886.1-1"/>
    <property type="match status" value="1"/>
</dbReference>
<dbReference type="AlphaFoldDB" id="A0A2Z2M5F5"/>
<dbReference type="GeneID" id="33331298"/>
<reference evidence="2 3" key="1">
    <citation type="submission" date="2016-03" db="EMBL/GenBank/DDBJ databases">
        <title>Complete genome sequence of Thermococcus gorgonarius.</title>
        <authorList>
            <person name="Oger P.M."/>
        </authorList>
    </citation>
    <scope>NUCLEOTIDE SEQUENCE [LARGE SCALE GENOMIC DNA]</scope>
    <source>
        <strain evidence="2 3">W-12</strain>
    </source>
</reference>
<dbReference type="Gene3D" id="3.30.2380.10">
    <property type="entry name" value="CGI121/TPRKB"/>
    <property type="match status" value="1"/>
</dbReference>
<dbReference type="Proteomes" id="UP000250134">
    <property type="component" value="Chromosome"/>
</dbReference>
<dbReference type="EMBL" id="CP014855">
    <property type="protein sequence ID" value="ASJ00353.1"/>
    <property type="molecule type" value="Genomic_DNA"/>
</dbReference>
<evidence type="ECO:0008006" key="4">
    <source>
        <dbReference type="Google" id="ProtNLM"/>
    </source>
</evidence>
<dbReference type="KEGG" id="tgg:A3K92_02080"/>
<dbReference type="InterPro" id="IPR036504">
    <property type="entry name" value="CGI121/TPRKB_sf"/>
</dbReference>
<dbReference type="SUPFAM" id="SSF143870">
    <property type="entry name" value="PF0523-like"/>
    <property type="match status" value="1"/>
</dbReference>